<dbReference type="STRING" id="1705564.APG08_01445"/>
<dbReference type="Pfam" id="PF01381">
    <property type="entry name" value="HTH_3"/>
    <property type="match status" value="1"/>
</dbReference>
<dbReference type="InterPro" id="IPR051257">
    <property type="entry name" value="Diverse_CBS-Domain"/>
</dbReference>
<dbReference type="SUPFAM" id="SSF47413">
    <property type="entry name" value="lambda repressor-like DNA-binding domains"/>
    <property type="match status" value="1"/>
</dbReference>
<feature type="domain" description="CBS" evidence="4">
    <location>
        <begin position="68"/>
        <end position="125"/>
    </location>
</feature>
<name>A0A150IL26_9EURY</name>
<gene>
    <name evidence="5" type="ORF">AMQ22_02193</name>
</gene>
<dbReference type="InterPro" id="IPR010982">
    <property type="entry name" value="Lambda_DNA-bd_dom_sf"/>
</dbReference>
<reference evidence="5 6" key="1">
    <citation type="journal article" date="2016" name="ISME J.">
        <title>Chasing the elusive Euryarchaeota class WSA2: genomes reveal a uniquely fastidious methyl-reducing methanogen.</title>
        <authorList>
            <person name="Nobu M.K."/>
            <person name="Narihiro T."/>
            <person name="Kuroda K."/>
            <person name="Mei R."/>
            <person name="Liu W.T."/>
        </authorList>
    </citation>
    <scope>NUCLEOTIDE SEQUENCE [LARGE SCALE GENOMIC DNA]</scope>
    <source>
        <strain evidence="5">U1lsi0528_Bin055</strain>
    </source>
</reference>
<dbReference type="Pfam" id="PF00571">
    <property type="entry name" value="CBS"/>
    <property type="match status" value="2"/>
</dbReference>
<sequence length="181" mass="20169">MIDLGEVKKLRKKFGITQKELATKAGVTQAYIAKLENKQIDPKLSTFNKILNALEELRARMKKIQDVMVSPVIFVHPKDKVSDAITIMAKYNISQLPVLRNGTPVGSLSEKSLIKKLGIGKICETPDLTVSEIMDESFPVVSKQQSFAEVYTLLKENQAVLIEEMGRVVGIITRADILDKI</sequence>
<dbReference type="PROSITE" id="PS50943">
    <property type="entry name" value="HTH_CROC1"/>
    <property type="match status" value="1"/>
</dbReference>
<dbReference type="Gene3D" id="1.10.260.40">
    <property type="entry name" value="lambda repressor-like DNA-binding domains"/>
    <property type="match status" value="1"/>
</dbReference>
<dbReference type="SMART" id="SM00530">
    <property type="entry name" value="HTH_XRE"/>
    <property type="match status" value="1"/>
</dbReference>
<feature type="domain" description="HTH cro/C1-type" evidence="3">
    <location>
        <begin position="7"/>
        <end position="64"/>
    </location>
</feature>
<dbReference type="Proteomes" id="UP000075398">
    <property type="component" value="Unassembled WGS sequence"/>
</dbReference>
<protein>
    <submittedName>
        <fullName evidence="5">Antitoxin HipB</fullName>
    </submittedName>
</protein>
<dbReference type="PROSITE" id="PS51371">
    <property type="entry name" value="CBS"/>
    <property type="match status" value="1"/>
</dbReference>
<evidence type="ECO:0000259" key="3">
    <source>
        <dbReference type="PROSITE" id="PS50943"/>
    </source>
</evidence>
<dbReference type="SUPFAM" id="SSF54631">
    <property type="entry name" value="CBS-domain pair"/>
    <property type="match status" value="1"/>
</dbReference>
<proteinExistence type="predicted"/>
<dbReference type="InterPro" id="IPR017158">
    <property type="entry name" value="Tscrpt-reg_CBS-contain_prd"/>
</dbReference>
<dbReference type="Gene3D" id="3.10.580.10">
    <property type="entry name" value="CBS-domain"/>
    <property type="match status" value="1"/>
</dbReference>
<dbReference type="PATRIC" id="fig|1705409.3.peg.2375"/>
<keyword evidence="1 2" id="KW-0129">CBS domain</keyword>
<dbReference type="PIRSF" id="PIRSF037253">
    <property type="entry name" value="HTH_CBS_prd"/>
    <property type="match status" value="1"/>
</dbReference>
<dbReference type="EMBL" id="LNGC01000227">
    <property type="protein sequence ID" value="KYC45689.1"/>
    <property type="molecule type" value="Genomic_DNA"/>
</dbReference>
<dbReference type="SMART" id="SM00116">
    <property type="entry name" value="CBS"/>
    <property type="match status" value="2"/>
</dbReference>
<evidence type="ECO:0000256" key="2">
    <source>
        <dbReference type="PROSITE-ProRule" id="PRU00703"/>
    </source>
</evidence>
<dbReference type="PANTHER" id="PTHR43080">
    <property type="entry name" value="CBS DOMAIN-CONTAINING PROTEIN CBSX3, MITOCHONDRIAL"/>
    <property type="match status" value="1"/>
</dbReference>
<accession>A0A150IL26</accession>
<evidence type="ECO:0000259" key="4">
    <source>
        <dbReference type="PROSITE" id="PS51371"/>
    </source>
</evidence>
<evidence type="ECO:0000256" key="1">
    <source>
        <dbReference type="ARBA" id="ARBA00023122"/>
    </source>
</evidence>
<dbReference type="InterPro" id="IPR046342">
    <property type="entry name" value="CBS_dom_sf"/>
</dbReference>
<dbReference type="PANTHER" id="PTHR43080:SF4">
    <property type="entry name" value="CRO-LIKE PROTEIN"/>
    <property type="match status" value="1"/>
</dbReference>
<dbReference type="InterPro" id="IPR000644">
    <property type="entry name" value="CBS_dom"/>
</dbReference>
<dbReference type="GO" id="GO:0003677">
    <property type="term" value="F:DNA binding"/>
    <property type="evidence" value="ECO:0007669"/>
    <property type="project" value="InterPro"/>
</dbReference>
<dbReference type="InterPro" id="IPR001387">
    <property type="entry name" value="Cro/C1-type_HTH"/>
</dbReference>
<dbReference type="AlphaFoldDB" id="A0A150IL26"/>
<comment type="caution">
    <text evidence="5">The sequence shown here is derived from an EMBL/GenBank/DDBJ whole genome shotgun (WGS) entry which is preliminary data.</text>
</comment>
<evidence type="ECO:0000313" key="5">
    <source>
        <dbReference type="EMBL" id="KYC45689.1"/>
    </source>
</evidence>
<evidence type="ECO:0000313" key="6">
    <source>
        <dbReference type="Proteomes" id="UP000075398"/>
    </source>
</evidence>
<organism evidence="5 6">
    <name type="scientific">Candidatus Methanofastidiosum methylothiophilum</name>
    <dbReference type="NCBI Taxonomy" id="1705564"/>
    <lineage>
        <taxon>Archaea</taxon>
        <taxon>Methanobacteriati</taxon>
        <taxon>Methanobacteriota</taxon>
        <taxon>Stenosarchaea group</taxon>
        <taxon>Candidatus Methanofastidiosia</taxon>
        <taxon>Candidatus Methanofastidiosales</taxon>
        <taxon>Candidatus Methanofastidiosaceae</taxon>
        <taxon>Candidatus Methanofastidiosum</taxon>
    </lineage>
</organism>
<dbReference type="CDD" id="cd00093">
    <property type="entry name" value="HTH_XRE"/>
    <property type="match status" value="1"/>
</dbReference>